<keyword evidence="1 4" id="KW-0328">Glycosyltransferase</keyword>
<dbReference type="Gene3D" id="3.40.50.2000">
    <property type="entry name" value="Glycogen Phosphorylase B"/>
    <property type="match status" value="3"/>
</dbReference>
<protein>
    <submittedName>
        <fullName evidence="4">Glycosyltransferase</fullName>
        <ecNumber evidence="4">2.4.-.-</ecNumber>
    </submittedName>
</protein>
<dbReference type="InterPro" id="IPR001296">
    <property type="entry name" value="Glyco_trans_1"/>
</dbReference>
<dbReference type="GO" id="GO:0016757">
    <property type="term" value="F:glycosyltransferase activity"/>
    <property type="evidence" value="ECO:0007669"/>
    <property type="project" value="UniProtKB-KW"/>
</dbReference>
<sequence length="496" mass="57653">MEKEKVYFLHSNIGQHLTGIEKSAMKRGNMFVKYLDVEPVFVTVNKNVNIHTNWERYVENGIVDQDISMVNLFEYFQRSEKGKDLPPYQIKKESTYGYEDGESAEKRYIRIFDANNKLVKYVVFRSNKLLDYINYFHNGKKIVRDRFNRFGQLSHTEYLHDDNTVYMTEYFDIYGKRVIIKYEDGPYLISDGNTVFQTVLPDEQALILYFLKEIIGQEESIVIIDRNKRYNSIFTGQNQLNVKTISMIHSTYFSNIAFRSKINKNYLEVFNSPYSFDHIVVLTNNQKQDIEKRFGINNLAAISHPCKVTDKLDQKKPETNKLVSVGRLAPEKNIDHLLEVLSLVKKHIPEVILEIYGSGKEQQNLKKLVQKLDLKNNVKFKGYVDNVEDVYASSDLFLFAGQAEGFTMSVLESLACGCPVGSYNVRYGVDEMIYEEKNGFLVDFGDKESFAEKIVAYLNQTDEEKHHYRQEAIRTAADYTEEKVADKWQQLISGLS</sequence>
<dbReference type="RefSeq" id="WP_256707744.1">
    <property type="nucleotide sequence ID" value="NZ_CP101914.1"/>
</dbReference>
<dbReference type="EMBL" id="CP101914">
    <property type="protein sequence ID" value="UUI02508.1"/>
    <property type="molecule type" value="Genomic_DNA"/>
</dbReference>
<evidence type="ECO:0000313" key="4">
    <source>
        <dbReference type="EMBL" id="UUI02508.1"/>
    </source>
</evidence>
<proteinExistence type="predicted"/>
<dbReference type="Pfam" id="PF00534">
    <property type="entry name" value="Glycos_transf_1"/>
    <property type="match status" value="1"/>
</dbReference>
<accession>A0ABY5JQC1</accession>
<dbReference type="Proteomes" id="UP001059773">
    <property type="component" value="Chromosome"/>
</dbReference>
<evidence type="ECO:0000313" key="5">
    <source>
        <dbReference type="Proteomes" id="UP001059773"/>
    </source>
</evidence>
<dbReference type="PANTHER" id="PTHR12526:SF629">
    <property type="entry name" value="TEICHURONIC ACID BIOSYNTHESIS GLYCOSYLTRANSFERASE TUAH-RELATED"/>
    <property type="match status" value="1"/>
</dbReference>
<evidence type="ECO:0000256" key="2">
    <source>
        <dbReference type="ARBA" id="ARBA00022679"/>
    </source>
</evidence>
<evidence type="ECO:0000256" key="1">
    <source>
        <dbReference type="ARBA" id="ARBA00022676"/>
    </source>
</evidence>
<keyword evidence="2 4" id="KW-0808">Transferase</keyword>
<keyword evidence="5" id="KW-1185">Reference proteome</keyword>
<evidence type="ECO:0000259" key="3">
    <source>
        <dbReference type="Pfam" id="PF00534"/>
    </source>
</evidence>
<feature type="domain" description="Glycosyl transferase family 1" evidence="3">
    <location>
        <begin position="315"/>
        <end position="472"/>
    </location>
</feature>
<gene>
    <name evidence="4" type="ORF">NP439_21095</name>
</gene>
<dbReference type="SUPFAM" id="SSF53756">
    <property type="entry name" value="UDP-Glycosyltransferase/glycogen phosphorylase"/>
    <property type="match status" value="1"/>
</dbReference>
<dbReference type="PANTHER" id="PTHR12526">
    <property type="entry name" value="GLYCOSYLTRANSFERASE"/>
    <property type="match status" value="1"/>
</dbReference>
<name>A0ABY5JQC1_9BACI</name>
<reference evidence="4" key="1">
    <citation type="submission" date="2022-07" db="EMBL/GenBank/DDBJ databases">
        <title>FELIX.</title>
        <authorList>
            <person name="Wan K.H."/>
            <person name="Park S."/>
            <person name="Lawrence Q."/>
            <person name="Eichenberger J.P."/>
            <person name="Booth B.W."/>
            <person name="Piaggio A.J."/>
            <person name="Chandler J.C."/>
            <person name="Franklin A.B."/>
            <person name="Celniker S.E."/>
        </authorList>
    </citation>
    <scope>NUCLEOTIDE SEQUENCE</scope>
    <source>
        <strain evidence="4">QA-1986 374</strain>
    </source>
</reference>
<organism evidence="4 5">
    <name type="scientific">Oceanobacillus jeddahense</name>
    <dbReference type="NCBI Taxonomy" id="1462527"/>
    <lineage>
        <taxon>Bacteria</taxon>
        <taxon>Bacillati</taxon>
        <taxon>Bacillota</taxon>
        <taxon>Bacilli</taxon>
        <taxon>Bacillales</taxon>
        <taxon>Bacillaceae</taxon>
        <taxon>Oceanobacillus</taxon>
    </lineage>
</organism>
<dbReference type="EC" id="2.4.-.-" evidence="4"/>